<proteinExistence type="predicted"/>
<evidence type="ECO:0000313" key="3">
    <source>
        <dbReference type="Proteomes" id="UP000309215"/>
    </source>
</evidence>
<evidence type="ECO:0000256" key="1">
    <source>
        <dbReference type="SAM" id="Coils"/>
    </source>
</evidence>
<evidence type="ECO:0000313" key="2">
    <source>
        <dbReference type="EMBL" id="TKC93614.1"/>
    </source>
</evidence>
<dbReference type="Proteomes" id="UP000309215">
    <property type="component" value="Unassembled WGS sequence"/>
</dbReference>
<organism evidence="2 3">
    <name type="scientific">Polyangium fumosum</name>
    <dbReference type="NCBI Taxonomy" id="889272"/>
    <lineage>
        <taxon>Bacteria</taxon>
        <taxon>Pseudomonadati</taxon>
        <taxon>Myxococcota</taxon>
        <taxon>Polyangia</taxon>
        <taxon>Polyangiales</taxon>
        <taxon>Polyangiaceae</taxon>
        <taxon>Polyangium</taxon>
    </lineage>
</organism>
<keyword evidence="3" id="KW-1185">Reference proteome</keyword>
<dbReference type="OrthoDB" id="5512440at2"/>
<dbReference type="AlphaFoldDB" id="A0A4U1IID0"/>
<comment type="caution">
    <text evidence="2">The sequence shown here is derived from an EMBL/GenBank/DDBJ whole genome shotgun (WGS) entry which is preliminary data.</text>
</comment>
<accession>A0A4U1IID0</accession>
<reference evidence="2 3" key="1">
    <citation type="submission" date="2019-04" db="EMBL/GenBank/DDBJ databases">
        <authorList>
            <person name="Li Y."/>
            <person name="Wang J."/>
        </authorList>
    </citation>
    <scope>NUCLEOTIDE SEQUENCE [LARGE SCALE GENOMIC DNA]</scope>
    <source>
        <strain evidence="2 3">DSM 14668</strain>
    </source>
</reference>
<protein>
    <submittedName>
        <fullName evidence="2">Uncharacterized protein</fullName>
    </submittedName>
</protein>
<feature type="coiled-coil region" evidence="1">
    <location>
        <begin position="232"/>
        <end position="278"/>
    </location>
</feature>
<gene>
    <name evidence="2" type="ORF">E8A74_49425</name>
</gene>
<dbReference type="RefSeq" id="WP_136936190.1">
    <property type="nucleotide sequence ID" value="NZ_SSMQ01000121.1"/>
</dbReference>
<name>A0A4U1IID0_9BACT</name>
<keyword evidence="1" id="KW-0175">Coiled coil</keyword>
<dbReference type="EMBL" id="SSMQ01000121">
    <property type="protein sequence ID" value="TKC93614.1"/>
    <property type="molecule type" value="Genomic_DNA"/>
</dbReference>
<sequence>MSDPIVLRIPLDKPAVHVDVAAGQTITLRGFYTSKHDGSILDAATTTWPKEAPGGASVDPVGLVEVEAGGFHLTKRNVDAHEAELVATGSGAEACAAAGVEAPCLVVNKRIALQKRLMGWEEFKGSLVGEGITAVLPPPPVVEVAAGVMPYVQAGAGVVIAAVVGFAAWTWKKKQDASPAGQMLSLARGVKDQLRRADPVLAAPLAPAVDAAIRSLRERRVDPGSAEGKRVAEALRKTSARLEASMREEQAAKEQAAADELVQEMEAALEAADEVKRAHRAV</sequence>